<dbReference type="AlphaFoldDB" id="A0A1E8EWI3"/>
<dbReference type="Proteomes" id="UP000175744">
    <property type="component" value="Unassembled WGS sequence"/>
</dbReference>
<comment type="caution">
    <text evidence="1">The sequence shown here is derived from an EMBL/GenBank/DDBJ whole genome shotgun (WGS) entry which is preliminary data.</text>
</comment>
<evidence type="ECO:0000313" key="1">
    <source>
        <dbReference type="EMBL" id="OFI04974.1"/>
    </source>
</evidence>
<sequence>MKIIYSNCKKCPEYLKGKCKVENVNCICKKCARNISYCLHVKYCKETESALI</sequence>
<accession>A0A1E8EWI3</accession>
<keyword evidence="2" id="KW-1185">Reference proteome</keyword>
<organism evidence="1 2">
    <name type="scientific">Clostridium acetireducens DSM 10703</name>
    <dbReference type="NCBI Taxonomy" id="1121290"/>
    <lineage>
        <taxon>Bacteria</taxon>
        <taxon>Bacillati</taxon>
        <taxon>Bacillota</taxon>
        <taxon>Clostridia</taxon>
        <taxon>Eubacteriales</taxon>
        <taxon>Clostridiaceae</taxon>
        <taxon>Clostridium</taxon>
    </lineage>
</organism>
<evidence type="ECO:0000313" key="2">
    <source>
        <dbReference type="Proteomes" id="UP000175744"/>
    </source>
</evidence>
<reference evidence="1 2" key="1">
    <citation type="submission" date="2016-06" db="EMBL/GenBank/DDBJ databases">
        <title>Genome sequence of Clostridium acetireducens DSM 10703.</title>
        <authorList>
            <person name="Poehlein A."/>
            <person name="Fluechter S."/>
            <person name="Duerre P."/>
            <person name="Daniel R."/>
        </authorList>
    </citation>
    <scope>NUCLEOTIDE SEQUENCE [LARGE SCALE GENOMIC DNA]</scope>
    <source>
        <strain evidence="1 2">DSM 10703</strain>
    </source>
</reference>
<dbReference type="STRING" id="1121290.CLAOCE_19880"/>
<name>A0A1E8EWI3_9CLOT</name>
<dbReference type="RefSeq" id="WP_175429459.1">
    <property type="nucleotide sequence ID" value="NZ_LZFO01000037.1"/>
</dbReference>
<proteinExistence type="predicted"/>
<protein>
    <submittedName>
        <fullName evidence="1">Uncharacterized protein</fullName>
    </submittedName>
</protein>
<dbReference type="EMBL" id="LZFO01000037">
    <property type="protein sequence ID" value="OFI04974.1"/>
    <property type="molecule type" value="Genomic_DNA"/>
</dbReference>
<gene>
    <name evidence="1" type="ORF">CLOACE_19880</name>
</gene>